<sequence>LIVQPGFFPTNWFAAAEAMGKASRAATVASRKTGAYTDIYGLSARILPYNLSIRCVGDKDKAAQRMYEVVTGKGLAEGLDLKKDWIRLLLGKDSGERYVRKMQTWKENIDATEKIWSSTELDPAKVEEMRKEAGLN</sequence>
<comment type="caution">
    <text evidence="1">The sequence shown here is derived from an EMBL/GenBank/DDBJ whole genome shotgun (WGS) entry which is preliminary data.</text>
</comment>
<name>A0A4V3XCA0_9AGAM</name>
<reference evidence="1 2" key="1">
    <citation type="submission" date="2019-02" db="EMBL/GenBank/DDBJ databases">
        <title>Genome sequencing of the rare red list fungi Bondarzewia mesenterica.</title>
        <authorList>
            <person name="Buettner E."/>
            <person name="Kellner H."/>
        </authorList>
    </citation>
    <scope>NUCLEOTIDE SEQUENCE [LARGE SCALE GENOMIC DNA]</scope>
    <source>
        <strain evidence="1 2">DSM 108281</strain>
    </source>
</reference>
<proteinExistence type="predicted"/>
<feature type="non-terminal residue" evidence="1">
    <location>
        <position position="1"/>
    </location>
</feature>
<keyword evidence="2" id="KW-1185">Reference proteome</keyword>
<dbReference type="OrthoDB" id="1274115at2759"/>
<dbReference type="Proteomes" id="UP000310158">
    <property type="component" value="Unassembled WGS sequence"/>
</dbReference>
<evidence type="ECO:0000313" key="1">
    <source>
        <dbReference type="EMBL" id="THH05043.1"/>
    </source>
</evidence>
<gene>
    <name evidence="1" type="ORF">EW146_g10006</name>
</gene>
<dbReference type="EMBL" id="SGPL01001062">
    <property type="protein sequence ID" value="THH05043.1"/>
    <property type="molecule type" value="Genomic_DNA"/>
</dbReference>
<evidence type="ECO:0000313" key="2">
    <source>
        <dbReference type="Proteomes" id="UP000310158"/>
    </source>
</evidence>
<accession>A0A4V3XCA0</accession>
<dbReference type="AlphaFoldDB" id="A0A4V3XCA0"/>
<organism evidence="1 2">
    <name type="scientific">Bondarzewia mesenterica</name>
    <dbReference type="NCBI Taxonomy" id="1095465"/>
    <lineage>
        <taxon>Eukaryota</taxon>
        <taxon>Fungi</taxon>
        <taxon>Dikarya</taxon>
        <taxon>Basidiomycota</taxon>
        <taxon>Agaricomycotina</taxon>
        <taxon>Agaricomycetes</taxon>
        <taxon>Russulales</taxon>
        <taxon>Bondarzewiaceae</taxon>
        <taxon>Bondarzewia</taxon>
    </lineage>
</organism>
<protein>
    <submittedName>
        <fullName evidence="1">Uncharacterized protein</fullName>
    </submittedName>
</protein>